<keyword evidence="1" id="KW-1133">Transmembrane helix</keyword>
<proteinExistence type="predicted"/>
<feature type="transmembrane region" description="Helical" evidence="1">
    <location>
        <begin position="137"/>
        <end position="159"/>
    </location>
</feature>
<dbReference type="Proteomes" id="UP000237819">
    <property type="component" value="Unassembled WGS sequence"/>
</dbReference>
<dbReference type="OrthoDB" id="288905at2"/>
<dbReference type="InterPro" id="IPR021994">
    <property type="entry name" value="DUF3592"/>
</dbReference>
<name>A0A2S8GP92_9BACT</name>
<sequence>MNHPWIINTVLVVLNAGALAVLLRGFWEVYRAWQTSQWETTPGQIAMAEIKETVRKSSKQRRRVYQAKAQYQYEVCGKTYTGETIAKSYCESSEREEHQHLLDWLQSAGSIQVFYDPLHPEQSVLVPGIDRGSFSTVAIGVMCLAITGGLTGMYCLVYGEDPSLIQNIVML</sequence>
<evidence type="ECO:0000259" key="2">
    <source>
        <dbReference type="Pfam" id="PF12158"/>
    </source>
</evidence>
<organism evidence="3 4">
    <name type="scientific">Blastopirellula marina</name>
    <dbReference type="NCBI Taxonomy" id="124"/>
    <lineage>
        <taxon>Bacteria</taxon>
        <taxon>Pseudomonadati</taxon>
        <taxon>Planctomycetota</taxon>
        <taxon>Planctomycetia</taxon>
        <taxon>Pirellulales</taxon>
        <taxon>Pirellulaceae</taxon>
        <taxon>Blastopirellula</taxon>
    </lineage>
</organism>
<evidence type="ECO:0000256" key="1">
    <source>
        <dbReference type="SAM" id="Phobius"/>
    </source>
</evidence>
<keyword evidence="1" id="KW-0812">Transmembrane</keyword>
<feature type="transmembrane region" description="Helical" evidence="1">
    <location>
        <begin position="6"/>
        <end position="27"/>
    </location>
</feature>
<accession>A0A2S8GP92</accession>
<comment type="caution">
    <text evidence="3">The sequence shown here is derived from an EMBL/GenBank/DDBJ whole genome shotgun (WGS) entry which is preliminary data.</text>
</comment>
<keyword evidence="1" id="KW-0472">Membrane</keyword>
<gene>
    <name evidence="3" type="ORF">C5Y93_09695</name>
</gene>
<dbReference type="Pfam" id="PF12158">
    <property type="entry name" value="DUF3592"/>
    <property type="match status" value="1"/>
</dbReference>
<feature type="domain" description="DUF3592" evidence="2">
    <location>
        <begin position="41"/>
        <end position="129"/>
    </location>
</feature>
<dbReference type="EMBL" id="PUHZ01000010">
    <property type="protein sequence ID" value="PQO46249.1"/>
    <property type="molecule type" value="Genomic_DNA"/>
</dbReference>
<evidence type="ECO:0000313" key="4">
    <source>
        <dbReference type="Proteomes" id="UP000237819"/>
    </source>
</evidence>
<protein>
    <recommendedName>
        <fullName evidence="2">DUF3592 domain-containing protein</fullName>
    </recommendedName>
</protein>
<dbReference type="RefSeq" id="WP_105335221.1">
    <property type="nucleotide sequence ID" value="NZ_PUHZ01000010.1"/>
</dbReference>
<evidence type="ECO:0000313" key="3">
    <source>
        <dbReference type="EMBL" id="PQO46249.1"/>
    </source>
</evidence>
<reference evidence="3 4" key="1">
    <citation type="submission" date="2018-02" db="EMBL/GenBank/DDBJ databases">
        <title>Comparative genomes isolates from brazilian mangrove.</title>
        <authorList>
            <person name="Araujo J.E."/>
            <person name="Taketani R.G."/>
            <person name="Silva M.C.P."/>
            <person name="Loureco M.V."/>
            <person name="Andreote F.D."/>
        </authorList>
    </citation>
    <scope>NUCLEOTIDE SEQUENCE [LARGE SCALE GENOMIC DNA]</scope>
    <source>
        <strain evidence="3 4">Nap-Phe MGV</strain>
    </source>
</reference>
<dbReference type="AlphaFoldDB" id="A0A2S8GP92"/>